<feature type="domain" description="CBM21" evidence="6">
    <location>
        <begin position="138"/>
        <end position="246"/>
    </location>
</feature>
<proteinExistence type="predicted"/>
<accession>A0A8C9T9N1</accession>
<dbReference type="InterPro" id="IPR017434">
    <property type="entry name" value="Pase-1_reg-su_3B/C/D_met"/>
</dbReference>
<dbReference type="PANTHER" id="PTHR12307">
    <property type="entry name" value="PROTEIN PHOSPHATASE 1 REGULATORY SUBUNIT"/>
    <property type="match status" value="1"/>
</dbReference>
<evidence type="ECO:0000256" key="5">
    <source>
        <dbReference type="SAM" id="MobiDB-lite"/>
    </source>
</evidence>
<dbReference type="CTD" id="79660"/>
<dbReference type="InterPro" id="IPR038175">
    <property type="entry name" value="CBM21_dom_sf"/>
</dbReference>
<dbReference type="GeneTree" id="ENSGT00940000159475"/>
<protein>
    <recommendedName>
        <fullName evidence="4">Protein phosphatase 1 regulatory subunit</fullName>
    </recommendedName>
</protein>
<reference evidence="7" key="3">
    <citation type="submission" date="2025-09" db="UniProtKB">
        <authorList>
            <consortium name="Ensembl"/>
        </authorList>
    </citation>
    <scope>IDENTIFICATION</scope>
</reference>
<dbReference type="Gene3D" id="2.60.40.2440">
    <property type="entry name" value="Carbohydrate binding type-21 domain"/>
    <property type="match status" value="1"/>
</dbReference>
<evidence type="ECO:0000256" key="3">
    <source>
        <dbReference type="ARBA" id="ARBA00025949"/>
    </source>
</evidence>
<reference evidence="7 8" key="1">
    <citation type="submission" date="2019-04" db="EMBL/GenBank/DDBJ databases">
        <authorList>
            <consortium name="Wellcome Sanger Institute Data Sharing"/>
        </authorList>
    </citation>
    <scope>NUCLEOTIDE SEQUENCE [LARGE SCALE GENOMIC DNA]</scope>
</reference>
<dbReference type="RefSeq" id="XP_018603736.1">
    <property type="nucleotide sequence ID" value="XM_018748220.2"/>
</dbReference>
<evidence type="ECO:0000256" key="4">
    <source>
        <dbReference type="PIRNR" id="PIRNR038207"/>
    </source>
</evidence>
<dbReference type="GO" id="GO:0008157">
    <property type="term" value="F:protein phosphatase 1 binding"/>
    <property type="evidence" value="ECO:0007669"/>
    <property type="project" value="TreeGrafter"/>
</dbReference>
<dbReference type="PANTHER" id="PTHR12307:SF13">
    <property type="entry name" value="PROTEIN PHOSPHATASE 1 REGULATORY SUBUNIT 3B"/>
    <property type="match status" value="1"/>
</dbReference>
<dbReference type="GO" id="GO:0000164">
    <property type="term" value="C:protein phosphatase type 1 complex"/>
    <property type="evidence" value="ECO:0007669"/>
    <property type="project" value="TreeGrafter"/>
</dbReference>
<evidence type="ECO:0000313" key="7">
    <source>
        <dbReference type="Ensembl" id="ENSSFOP00015048740.1"/>
    </source>
</evidence>
<dbReference type="FunFam" id="2.60.40.2440:FF:000001">
    <property type="entry name" value="Protein phosphatase 1 regulatory subunit 3C"/>
    <property type="match status" value="1"/>
</dbReference>
<dbReference type="PIRSF" id="PIRSF038207">
    <property type="entry name" value="PP1_GT_animal"/>
    <property type="match status" value="1"/>
</dbReference>
<dbReference type="OrthoDB" id="8942186at2759"/>
<keyword evidence="2 4" id="KW-0119">Carbohydrate metabolism</keyword>
<reference evidence="7" key="2">
    <citation type="submission" date="2025-08" db="UniProtKB">
        <authorList>
            <consortium name="Ensembl"/>
        </authorList>
    </citation>
    <scope>IDENTIFICATION</scope>
</reference>
<evidence type="ECO:0000259" key="6">
    <source>
        <dbReference type="PROSITE" id="PS51159"/>
    </source>
</evidence>
<dbReference type="AlphaFoldDB" id="A0A8C9T9N1"/>
<dbReference type="GO" id="GO:0005979">
    <property type="term" value="P:regulation of glycogen biosynthetic process"/>
    <property type="evidence" value="ECO:0007669"/>
    <property type="project" value="TreeGrafter"/>
</dbReference>
<dbReference type="Pfam" id="PF03370">
    <property type="entry name" value="CBM_21"/>
    <property type="match status" value="1"/>
</dbReference>
<dbReference type="GeneID" id="108932045"/>
<sequence>MECPSLFSFLPHKSAMPVEFAMPMYLARDNFQCRRTSRLVKPLRPCLHPCSELRLSPQPPHQQQTGSNKENGKTKKQVSFADHKGQALTMVKVFSEFDDPDIPLSIQELFTSVADLSINEDNLVLDFAQPSADYPEFRKRLDNECVCLEHCVLKERVLAGTVKVKNLAFRKCVKVRITFDTWKSYTDVECQYVRDTYTGSDRDTFSFEVSLPEQVPPHERVEFAISYEIDGHTYWDSNQGKNYRLVQSVLKNGPPSKSTMKDLCSLGVHIDRYGSPRCAHGIFPEWPSYAGYEEIGPYY</sequence>
<dbReference type="Proteomes" id="UP000694397">
    <property type="component" value="Chromosome 6"/>
</dbReference>
<dbReference type="InterPro" id="IPR005036">
    <property type="entry name" value="CBM21_dom"/>
</dbReference>
<evidence type="ECO:0000313" key="8">
    <source>
        <dbReference type="Proteomes" id="UP000694397"/>
    </source>
</evidence>
<dbReference type="Ensembl" id="ENSSFOT00015048499.1">
    <property type="protein sequence ID" value="ENSSFOP00015048740.1"/>
    <property type="gene ID" value="ENSSFOG00015031266.1"/>
</dbReference>
<feature type="region of interest" description="Disordered" evidence="5">
    <location>
        <begin position="52"/>
        <end position="79"/>
    </location>
</feature>
<dbReference type="PROSITE" id="PS51159">
    <property type="entry name" value="CBM21"/>
    <property type="match status" value="1"/>
</dbReference>
<gene>
    <name evidence="7" type="primary">PPP1R3B</name>
    <name evidence="7" type="synonym">ppp1r3b</name>
</gene>
<evidence type="ECO:0000256" key="1">
    <source>
        <dbReference type="ARBA" id="ARBA00022600"/>
    </source>
</evidence>
<dbReference type="GO" id="GO:0005977">
    <property type="term" value="P:glycogen metabolic process"/>
    <property type="evidence" value="ECO:0007669"/>
    <property type="project" value="UniProtKB-KW"/>
</dbReference>
<dbReference type="InterPro" id="IPR050782">
    <property type="entry name" value="PP1_regulatory_subunit_3"/>
</dbReference>
<comment type="subunit">
    <text evidence="3">Interacts with glycogen, PPP1CC catalytic subunit of PP1 and PYGL. Associates with glycogen particles. Forms complexes with debranching enzyme, glycogen phosphorylase, glycogen synthase and phosphorylase kinase which is necessary for its regulation of PP1 activity.</text>
</comment>
<dbReference type="GO" id="GO:2001069">
    <property type="term" value="F:glycogen binding"/>
    <property type="evidence" value="ECO:0007669"/>
    <property type="project" value="TreeGrafter"/>
</dbReference>
<keyword evidence="1 4" id="KW-0321">Glycogen metabolism</keyword>
<keyword evidence="8" id="KW-1185">Reference proteome</keyword>
<organism evidence="7 8">
    <name type="scientific">Scleropages formosus</name>
    <name type="common">Asian bonytongue</name>
    <name type="synonym">Osteoglossum formosum</name>
    <dbReference type="NCBI Taxonomy" id="113540"/>
    <lineage>
        <taxon>Eukaryota</taxon>
        <taxon>Metazoa</taxon>
        <taxon>Chordata</taxon>
        <taxon>Craniata</taxon>
        <taxon>Vertebrata</taxon>
        <taxon>Euteleostomi</taxon>
        <taxon>Actinopterygii</taxon>
        <taxon>Neopterygii</taxon>
        <taxon>Teleostei</taxon>
        <taxon>Osteoglossocephala</taxon>
        <taxon>Osteoglossomorpha</taxon>
        <taxon>Osteoglossiformes</taxon>
        <taxon>Osteoglossidae</taxon>
        <taxon>Scleropages</taxon>
    </lineage>
</organism>
<evidence type="ECO:0000256" key="2">
    <source>
        <dbReference type="ARBA" id="ARBA00023277"/>
    </source>
</evidence>
<name>A0A8C9T9N1_SCLFO</name>